<dbReference type="EMBL" id="MU117964">
    <property type="protein sequence ID" value="KAF9653256.1"/>
    <property type="molecule type" value="Genomic_DNA"/>
</dbReference>
<organism evidence="1 2">
    <name type="scientific">Thelephora ganbajun</name>
    <name type="common">Ganba fungus</name>
    <dbReference type="NCBI Taxonomy" id="370292"/>
    <lineage>
        <taxon>Eukaryota</taxon>
        <taxon>Fungi</taxon>
        <taxon>Dikarya</taxon>
        <taxon>Basidiomycota</taxon>
        <taxon>Agaricomycotina</taxon>
        <taxon>Agaricomycetes</taxon>
        <taxon>Thelephorales</taxon>
        <taxon>Thelephoraceae</taxon>
        <taxon>Thelephora</taxon>
    </lineage>
</organism>
<reference evidence="1" key="2">
    <citation type="journal article" date="2020" name="Nat. Commun.">
        <title>Large-scale genome sequencing of mycorrhizal fungi provides insights into the early evolution of symbiotic traits.</title>
        <authorList>
            <person name="Miyauchi S."/>
            <person name="Kiss E."/>
            <person name="Kuo A."/>
            <person name="Drula E."/>
            <person name="Kohler A."/>
            <person name="Sanchez-Garcia M."/>
            <person name="Morin E."/>
            <person name="Andreopoulos B."/>
            <person name="Barry K.W."/>
            <person name="Bonito G."/>
            <person name="Buee M."/>
            <person name="Carver A."/>
            <person name="Chen C."/>
            <person name="Cichocki N."/>
            <person name="Clum A."/>
            <person name="Culley D."/>
            <person name="Crous P.W."/>
            <person name="Fauchery L."/>
            <person name="Girlanda M."/>
            <person name="Hayes R.D."/>
            <person name="Keri Z."/>
            <person name="LaButti K."/>
            <person name="Lipzen A."/>
            <person name="Lombard V."/>
            <person name="Magnuson J."/>
            <person name="Maillard F."/>
            <person name="Murat C."/>
            <person name="Nolan M."/>
            <person name="Ohm R.A."/>
            <person name="Pangilinan J."/>
            <person name="Pereira M.F."/>
            <person name="Perotto S."/>
            <person name="Peter M."/>
            <person name="Pfister S."/>
            <person name="Riley R."/>
            <person name="Sitrit Y."/>
            <person name="Stielow J.B."/>
            <person name="Szollosi G."/>
            <person name="Zifcakova L."/>
            <person name="Stursova M."/>
            <person name="Spatafora J.W."/>
            <person name="Tedersoo L."/>
            <person name="Vaario L.M."/>
            <person name="Yamada A."/>
            <person name="Yan M."/>
            <person name="Wang P."/>
            <person name="Xu J."/>
            <person name="Bruns T."/>
            <person name="Baldrian P."/>
            <person name="Vilgalys R."/>
            <person name="Dunand C."/>
            <person name="Henrissat B."/>
            <person name="Grigoriev I.V."/>
            <person name="Hibbett D."/>
            <person name="Nagy L.G."/>
            <person name="Martin F.M."/>
        </authorList>
    </citation>
    <scope>NUCLEOTIDE SEQUENCE</scope>
    <source>
        <strain evidence="1">P2</strain>
    </source>
</reference>
<protein>
    <submittedName>
        <fullName evidence="1">3-beta hydroxysteroid dehydrogenase/isomerase family protein</fullName>
    </submittedName>
</protein>
<keyword evidence="2" id="KW-1185">Reference proteome</keyword>
<sequence>MSLAPRYVLVTGATGFVGAHVVDLLLERGIKVTGTARSQSKANEMKTRRTQYGDLFSMTITGEITAPNVFDNAVQDVDVVIHVASPVPRGTGISSSEQDIVLPAIKGTQSILKSMEKSPLVKRVVLTSSFGALFDKSRDPNEPYTYTSEDWNPATYEEAVVCSPSSVNTNGEKIDLTVFCPPIVFGPWVHPLEKIWSLGITRDSFAAARSTTWVDVRDLALAHVEAAYIRPETNNKRFVVCSPEKSSYQEETQIIKEEFPEWSEKVALPPGGLPRAKTTLDGSPLTKELGIKYTSSRECMVALAKQLHDQAVKEGLLAL</sequence>
<accession>A0ACB6ZUC2</accession>
<evidence type="ECO:0000313" key="2">
    <source>
        <dbReference type="Proteomes" id="UP000886501"/>
    </source>
</evidence>
<proteinExistence type="predicted"/>
<comment type="caution">
    <text evidence="1">The sequence shown here is derived from an EMBL/GenBank/DDBJ whole genome shotgun (WGS) entry which is preliminary data.</text>
</comment>
<dbReference type="Proteomes" id="UP000886501">
    <property type="component" value="Unassembled WGS sequence"/>
</dbReference>
<gene>
    <name evidence="1" type="ORF">BDM02DRAFT_3153166</name>
</gene>
<name>A0ACB6ZUC2_THEGA</name>
<evidence type="ECO:0000313" key="1">
    <source>
        <dbReference type="EMBL" id="KAF9653256.1"/>
    </source>
</evidence>
<reference evidence="1" key="1">
    <citation type="submission" date="2019-10" db="EMBL/GenBank/DDBJ databases">
        <authorList>
            <consortium name="DOE Joint Genome Institute"/>
            <person name="Kuo A."/>
            <person name="Miyauchi S."/>
            <person name="Kiss E."/>
            <person name="Drula E."/>
            <person name="Kohler A."/>
            <person name="Sanchez-Garcia M."/>
            <person name="Andreopoulos B."/>
            <person name="Barry K.W."/>
            <person name="Bonito G."/>
            <person name="Buee M."/>
            <person name="Carver A."/>
            <person name="Chen C."/>
            <person name="Cichocki N."/>
            <person name="Clum A."/>
            <person name="Culley D."/>
            <person name="Crous P.W."/>
            <person name="Fauchery L."/>
            <person name="Girlanda M."/>
            <person name="Hayes R."/>
            <person name="Keri Z."/>
            <person name="Labutti K."/>
            <person name="Lipzen A."/>
            <person name="Lombard V."/>
            <person name="Magnuson J."/>
            <person name="Maillard F."/>
            <person name="Morin E."/>
            <person name="Murat C."/>
            <person name="Nolan M."/>
            <person name="Ohm R."/>
            <person name="Pangilinan J."/>
            <person name="Pereira M."/>
            <person name="Perotto S."/>
            <person name="Peter M."/>
            <person name="Riley R."/>
            <person name="Sitrit Y."/>
            <person name="Stielow B."/>
            <person name="Szollosi G."/>
            <person name="Zifcakova L."/>
            <person name="Stursova M."/>
            <person name="Spatafora J.W."/>
            <person name="Tedersoo L."/>
            <person name="Vaario L.-M."/>
            <person name="Yamada A."/>
            <person name="Yan M."/>
            <person name="Wang P."/>
            <person name="Xu J."/>
            <person name="Bruns T."/>
            <person name="Baldrian P."/>
            <person name="Vilgalys R."/>
            <person name="Henrissat B."/>
            <person name="Grigoriev I.V."/>
            <person name="Hibbett D."/>
            <person name="Nagy L.G."/>
            <person name="Martin F.M."/>
        </authorList>
    </citation>
    <scope>NUCLEOTIDE SEQUENCE</scope>
    <source>
        <strain evidence="1">P2</strain>
    </source>
</reference>